<dbReference type="Proteomes" id="UP000250275">
    <property type="component" value="Unassembled WGS sequence"/>
</dbReference>
<keyword evidence="3" id="KW-1185">Reference proteome</keyword>
<evidence type="ECO:0000313" key="3">
    <source>
        <dbReference type="Proteomes" id="UP000250275"/>
    </source>
</evidence>
<dbReference type="AlphaFoldDB" id="A0A310S948"/>
<organism evidence="2 3">
    <name type="scientific">Eufriesea mexicana</name>
    <dbReference type="NCBI Taxonomy" id="516756"/>
    <lineage>
        <taxon>Eukaryota</taxon>
        <taxon>Metazoa</taxon>
        <taxon>Ecdysozoa</taxon>
        <taxon>Arthropoda</taxon>
        <taxon>Hexapoda</taxon>
        <taxon>Insecta</taxon>
        <taxon>Pterygota</taxon>
        <taxon>Neoptera</taxon>
        <taxon>Endopterygota</taxon>
        <taxon>Hymenoptera</taxon>
        <taxon>Apocrita</taxon>
        <taxon>Aculeata</taxon>
        <taxon>Apoidea</taxon>
        <taxon>Anthophila</taxon>
        <taxon>Apidae</taxon>
        <taxon>Eufriesea</taxon>
    </lineage>
</organism>
<reference evidence="2 3" key="1">
    <citation type="submission" date="2015-07" db="EMBL/GenBank/DDBJ databases">
        <title>The genome of Eufriesea mexicana.</title>
        <authorList>
            <person name="Pan H."/>
            <person name="Kapheim K."/>
        </authorList>
    </citation>
    <scope>NUCLEOTIDE SEQUENCE [LARGE SCALE GENOMIC DNA]</scope>
    <source>
        <strain evidence="2">0111107269</strain>
        <tissue evidence="2">Whole body</tissue>
    </source>
</reference>
<dbReference type="EMBL" id="KQ763450">
    <property type="protein sequence ID" value="OAD55060.1"/>
    <property type="molecule type" value="Genomic_DNA"/>
</dbReference>
<evidence type="ECO:0000313" key="2">
    <source>
        <dbReference type="EMBL" id="OAD55060.1"/>
    </source>
</evidence>
<sequence>MNSFDSTIESVQSISKLFNEDCNCTAIDKTTGEFCGETETLKIIDEFQKLYETRIENVDRQLENEFDQVCMKLEISKEWIKNLKEQNVMLVQVVEDLEQAACSRVKLLEQKLKHSSVLVSENMTKSMITEKAINTLSNRVSDLERDEKFMQRKIEFLQSDIRGLLELIRRAVQDNHWNLDDIKFFEIEPSDIPIPVNCTCDQVNINIDADKRFKLRIQISHDFMNKSGYPLELEDKLLDLNTKLQTKEDTIKLYVSQFQSLSDNLRKQVKFTDQMACSSFVTNDEETFDIMLMADIVENLFIEKDLETKSLQKRLRDAESNLAIAIHDSDISLNNIQIQLSEKYKAVQEIEQRMTNLQKESIQKQNVLTVEVMEKNEILMSLQKQMTILQEQYRFANMQIYFKESIIKEMRKELKRTIAKFQMENNNFFHIESFNLLLMDVFRACAIEAQVTMEDIKDEINLIVSSFKCRHQKVSFAL</sequence>
<proteinExistence type="predicted"/>
<feature type="coiled-coil region" evidence="1">
    <location>
        <begin position="333"/>
        <end position="427"/>
    </location>
</feature>
<feature type="coiled-coil region" evidence="1">
    <location>
        <begin position="133"/>
        <end position="160"/>
    </location>
</feature>
<dbReference type="OrthoDB" id="6350415at2759"/>
<accession>A0A310S948</accession>
<protein>
    <submittedName>
        <fullName evidence="2">Uncharacterized protein</fullName>
    </submittedName>
</protein>
<keyword evidence="1" id="KW-0175">Coiled coil</keyword>
<feature type="non-terminal residue" evidence="2">
    <location>
        <position position="478"/>
    </location>
</feature>
<evidence type="ECO:0000256" key="1">
    <source>
        <dbReference type="SAM" id="Coils"/>
    </source>
</evidence>
<name>A0A310S948_9HYME</name>
<gene>
    <name evidence="2" type="ORF">WN48_05633</name>
</gene>